<dbReference type="EMBL" id="KV878212">
    <property type="protein sequence ID" value="OJJ35635.1"/>
    <property type="molecule type" value="Genomic_DNA"/>
</dbReference>
<accession>A0A1L9RL24</accession>
<evidence type="ECO:0000256" key="2">
    <source>
        <dbReference type="ARBA" id="ARBA00010989"/>
    </source>
</evidence>
<evidence type="ECO:0000256" key="6">
    <source>
        <dbReference type="SAM" id="MobiDB-lite"/>
    </source>
</evidence>
<dbReference type="VEuPathDB" id="FungiDB:ASPWEDRAFT_172434"/>
<keyword evidence="3" id="KW-0285">Flavoprotein</keyword>
<keyword evidence="5" id="KW-0560">Oxidoreductase</keyword>
<sequence>MYDVAVIGGGPVGLCAAYEVAKSGHSVVVLEKNNFFNQAGSSGDLARMFRTMYTEDFMADLAHDALSLWDELERDAGETGLRLMTGLLNFGDPKYGAGGPEGTLTGPVPNLKRLGMAYKKYTKADIERKYPFRNLPQNYEGIFAPDNGVINVPLLLRTLYRLAQGYGAKLQQHTFVKQLEPYEDHWIVQTLHHGKQEQHHARKIIITSGAYVNHILRPSFDIQLKLDIWEMVASYFSVDAGPRGTVFPSMWFQFQGDNSQGQSQLFYGFPALPWGPPNIARIAVDAATHRIHDPDERHANVVSPEDITISQNFIRNHVEGVDPTVPASTLTCLQTNVFDNMFVLDYLPDKYLKGGPPKSVMVFTAGWAMKFIPLLGRALKELAIDGHSKYAVREFSIERKDSAGESMIESAGKAHRPAGASEWKAQGSSMRK</sequence>
<dbReference type="Pfam" id="PF01266">
    <property type="entry name" value="DAO"/>
    <property type="match status" value="1"/>
</dbReference>
<dbReference type="PANTHER" id="PTHR10961:SF7">
    <property type="entry name" value="FAD DEPENDENT OXIDOREDUCTASE DOMAIN-CONTAINING PROTEIN"/>
    <property type="match status" value="1"/>
</dbReference>
<comment type="cofactor">
    <cofactor evidence="1">
        <name>FAD</name>
        <dbReference type="ChEBI" id="CHEBI:57692"/>
    </cofactor>
</comment>
<dbReference type="SUPFAM" id="SSF51905">
    <property type="entry name" value="FAD/NAD(P)-binding domain"/>
    <property type="match status" value="1"/>
</dbReference>
<protein>
    <recommendedName>
        <fullName evidence="7">FAD dependent oxidoreductase domain-containing protein</fullName>
    </recommendedName>
</protein>
<dbReference type="InterPro" id="IPR045170">
    <property type="entry name" value="MTOX"/>
</dbReference>
<keyword evidence="9" id="KW-1185">Reference proteome</keyword>
<evidence type="ECO:0000256" key="5">
    <source>
        <dbReference type="ARBA" id="ARBA00023002"/>
    </source>
</evidence>
<comment type="similarity">
    <text evidence="2">Belongs to the MSOX/MTOX family.</text>
</comment>
<evidence type="ECO:0000313" key="9">
    <source>
        <dbReference type="Proteomes" id="UP000184383"/>
    </source>
</evidence>
<dbReference type="InterPro" id="IPR036188">
    <property type="entry name" value="FAD/NAD-bd_sf"/>
</dbReference>
<dbReference type="RefSeq" id="XP_040689311.1">
    <property type="nucleotide sequence ID" value="XM_040830934.1"/>
</dbReference>
<organism evidence="8 9">
    <name type="scientific">Aspergillus wentii DTO 134E9</name>
    <dbReference type="NCBI Taxonomy" id="1073089"/>
    <lineage>
        <taxon>Eukaryota</taxon>
        <taxon>Fungi</taxon>
        <taxon>Dikarya</taxon>
        <taxon>Ascomycota</taxon>
        <taxon>Pezizomycotina</taxon>
        <taxon>Eurotiomycetes</taxon>
        <taxon>Eurotiomycetidae</taxon>
        <taxon>Eurotiales</taxon>
        <taxon>Aspergillaceae</taxon>
        <taxon>Aspergillus</taxon>
        <taxon>Aspergillus subgen. Cremei</taxon>
    </lineage>
</organism>
<evidence type="ECO:0000256" key="3">
    <source>
        <dbReference type="ARBA" id="ARBA00022630"/>
    </source>
</evidence>
<proteinExistence type="inferred from homology"/>
<feature type="region of interest" description="Disordered" evidence="6">
    <location>
        <begin position="406"/>
        <end position="432"/>
    </location>
</feature>
<feature type="domain" description="FAD dependent oxidoreductase" evidence="7">
    <location>
        <begin position="3"/>
        <end position="382"/>
    </location>
</feature>
<evidence type="ECO:0000259" key="7">
    <source>
        <dbReference type="Pfam" id="PF01266"/>
    </source>
</evidence>
<dbReference type="GO" id="GO:0008115">
    <property type="term" value="F:sarcosine oxidase activity"/>
    <property type="evidence" value="ECO:0007669"/>
    <property type="project" value="TreeGrafter"/>
</dbReference>
<dbReference type="STRING" id="1073089.A0A1L9RL24"/>
<dbReference type="Gene3D" id="3.50.50.60">
    <property type="entry name" value="FAD/NAD(P)-binding domain"/>
    <property type="match status" value="1"/>
</dbReference>
<keyword evidence="4" id="KW-0274">FAD</keyword>
<dbReference type="GO" id="GO:0050660">
    <property type="term" value="F:flavin adenine dinucleotide binding"/>
    <property type="evidence" value="ECO:0007669"/>
    <property type="project" value="InterPro"/>
</dbReference>
<gene>
    <name evidence="8" type="ORF">ASPWEDRAFT_172434</name>
</gene>
<dbReference type="Gene3D" id="3.30.9.10">
    <property type="entry name" value="D-Amino Acid Oxidase, subunit A, domain 2"/>
    <property type="match status" value="1"/>
</dbReference>
<dbReference type="InterPro" id="IPR006076">
    <property type="entry name" value="FAD-dep_OxRdtase"/>
</dbReference>
<dbReference type="Proteomes" id="UP000184383">
    <property type="component" value="Unassembled WGS sequence"/>
</dbReference>
<evidence type="ECO:0000256" key="1">
    <source>
        <dbReference type="ARBA" id="ARBA00001974"/>
    </source>
</evidence>
<dbReference type="AlphaFoldDB" id="A0A1L9RL24"/>
<reference evidence="9" key="1">
    <citation type="journal article" date="2017" name="Genome Biol.">
        <title>Comparative genomics reveals high biological diversity and specific adaptations in the industrially and medically important fungal genus Aspergillus.</title>
        <authorList>
            <person name="de Vries R.P."/>
            <person name="Riley R."/>
            <person name="Wiebenga A."/>
            <person name="Aguilar-Osorio G."/>
            <person name="Amillis S."/>
            <person name="Uchima C.A."/>
            <person name="Anderluh G."/>
            <person name="Asadollahi M."/>
            <person name="Askin M."/>
            <person name="Barry K."/>
            <person name="Battaglia E."/>
            <person name="Bayram O."/>
            <person name="Benocci T."/>
            <person name="Braus-Stromeyer S.A."/>
            <person name="Caldana C."/>
            <person name="Canovas D."/>
            <person name="Cerqueira G.C."/>
            <person name="Chen F."/>
            <person name="Chen W."/>
            <person name="Choi C."/>
            <person name="Clum A."/>
            <person name="Dos Santos R.A."/>
            <person name="Damasio A.R."/>
            <person name="Diallinas G."/>
            <person name="Emri T."/>
            <person name="Fekete E."/>
            <person name="Flipphi M."/>
            <person name="Freyberg S."/>
            <person name="Gallo A."/>
            <person name="Gournas C."/>
            <person name="Habgood R."/>
            <person name="Hainaut M."/>
            <person name="Harispe M.L."/>
            <person name="Henrissat B."/>
            <person name="Hilden K.S."/>
            <person name="Hope R."/>
            <person name="Hossain A."/>
            <person name="Karabika E."/>
            <person name="Karaffa L."/>
            <person name="Karanyi Z."/>
            <person name="Krasevec N."/>
            <person name="Kuo A."/>
            <person name="Kusch H."/>
            <person name="LaButti K."/>
            <person name="Lagendijk E.L."/>
            <person name="Lapidus A."/>
            <person name="Levasseur A."/>
            <person name="Lindquist E."/>
            <person name="Lipzen A."/>
            <person name="Logrieco A.F."/>
            <person name="MacCabe A."/>
            <person name="Maekelae M.R."/>
            <person name="Malavazi I."/>
            <person name="Melin P."/>
            <person name="Meyer V."/>
            <person name="Mielnichuk N."/>
            <person name="Miskei M."/>
            <person name="Molnar A.P."/>
            <person name="Mule G."/>
            <person name="Ngan C.Y."/>
            <person name="Orejas M."/>
            <person name="Orosz E."/>
            <person name="Ouedraogo J.P."/>
            <person name="Overkamp K.M."/>
            <person name="Park H.-S."/>
            <person name="Perrone G."/>
            <person name="Piumi F."/>
            <person name="Punt P.J."/>
            <person name="Ram A.F."/>
            <person name="Ramon A."/>
            <person name="Rauscher S."/>
            <person name="Record E."/>
            <person name="Riano-Pachon D.M."/>
            <person name="Robert V."/>
            <person name="Roehrig J."/>
            <person name="Ruller R."/>
            <person name="Salamov A."/>
            <person name="Salih N.S."/>
            <person name="Samson R.A."/>
            <person name="Sandor E."/>
            <person name="Sanguinetti M."/>
            <person name="Schuetze T."/>
            <person name="Sepcic K."/>
            <person name="Shelest E."/>
            <person name="Sherlock G."/>
            <person name="Sophianopoulou V."/>
            <person name="Squina F.M."/>
            <person name="Sun H."/>
            <person name="Susca A."/>
            <person name="Todd R.B."/>
            <person name="Tsang A."/>
            <person name="Unkles S.E."/>
            <person name="van de Wiele N."/>
            <person name="van Rossen-Uffink D."/>
            <person name="Oliveira J.V."/>
            <person name="Vesth T.C."/>
            <person name="Visser J."/>
            <person name="Yu J.-H."/>
            <person name="Zhou M."/>
            <person name="Andersen M.R."/>
            <person name="Archer D.B."/>
            <person name="Baker S.E."/>
            <person name="Benoit I."/>
            <person name="Brakhage A.A."/>
            <person name="Braus G.H."/>
            <person name="Fischer R."/>
            <person name="Frisvad J.C."/>
            <person name="Goldman G.H."/>
            <person name="Houbraken J."/>
            <person name="Oakley B."/>
            <person name="Pocsi I."/>
            <person name="Scazzocchio C."/>
            <person name="Seiboth B."/>
            <person name="vanKuyk P.A."/>
            <person name="Wortman J."/>
            <person name="Dyer P.S."/>
            <person name="Grigoriev I.V."/>
        </authorList>
    </citation>
    <scope>NUCLEOTIDE SEQUENCE [LARGE SCALE GENOMIC DNA]</scope>
    <source>
        <strain evidence="9">DTO 134E9</strain>
    </source>
</reference>
<dbReference type="PANTHER" id="PTHR10961">
    <property type="entry name" value="PEROXISOMAL SARCOSINE OXIDASE"/>
    <property type="match status" value="1"/>
</dbReference>
<dbReference type="GeneID" id="63746782"/>
<dbReference type="OrthoDB" id="424974at2759"/>
<evidence type="ECO:0000313" key="8">
    <source>
        <dbReference type="EMBL" id="OJJ35635.1"/>
    </source>
</evidence>
<name>A0A1L9RL24_ASPWE</name>
<evidence type="ECO:0000256" key="4">
    <source>
        <dbReference type="ARBA" id="ARBA00022827"/>
    </source>
</evidence>